<dbReference type="SUPFAM" id="SSF56925">
    <property type="entry name" value="OMPA-like"/>
    <property type="match status" value="1"/>
</dbReference>
<evidence type="ECO:0008006" key="3">
    <source>
        <dbReference type="Google" id="ProtNLM"/>
    </source>
</evidence>
<evidence type="ECO:0000313" key="1">
    <source>
        <dbReference type="EMBL" id="MBO9201724.1"/>
    </source>
</evidence>
<reference evidence="1 2" key="1">
    <citation type="submission" date="2021-03" db="EMBL/GenBank/DDBJ databases">
        <title>Assistant Professor.</title>
        <authorList>
            <person name="Huq M.A."/>
        </authorList>
    </citation>
    <scope>NUCLEOTIDE SEQUENCE [LARGE SCALE GENOMIC DNA]</scope>
    <source>
        <strain evidence="1 2">MAH-29</strain>
    </source>
</reference>
<organism evidence="1 2">
    <name type="scientific">Niastella soli</name>
    <dbReference type="NCBI Taxonomy" id="2821487"/>
    <lineage>
        <taxon>Bacteria</taxon>
        <taxon>Pseudomonadati</taxon>
        <taxon>Bacteroidota</taxon>
        <taxon>Chitinophagia</taxon>
        <taxon>Chitinophagales</taxon>
        <taxon>Chitinophagaceae</taxon>
        <taxon>Niastella</taxon>
    </lineage>
</organism>
<accession>A0ABS3YUW6</accession>
<dbReference type="InterPro" id="IPR011250">
    <property type="entry name" value="OMP/PagP_B-barrel"/>
</dbReference>
<name>A0ABS3YUW6_9BACT</name>
<comment type="caution">
    <text evidence="1">The sequence shown here is derived from an EMBL/GenBank/DDBJ whole genome shotgun (WGS) entry which is preliminary data.</text>
</comment>
<evidence type="ECO:0000313" key="2">
    <source>
        <dbReference type="Proteomes" id="UP000677244"/>
    </source>
</evidence>
<keyword evidence="2" id="KW-1185">Reference proteome</keyword>
<protein>
    <recommendedName>
        <fullName evidence="3">Outer membrane protein beta-barrel domain-containing protein</fullName>
    </recommendedName>
</protein>
<gene>
    <name evidence="1" type="ORF">J7I42_15690</name>
</gene>
<dbReference type="Gene3D" id="2.40.160.20">
    <property type="match status" value="1"/>
</dbReference>
<sequence>MKHILLSAFILLCGVTLYSQSSFILSYPMGLPLGDLHDYSSKTSFRGISMEFLGHAKPGVAVGLETGWNVFYEKKNKEPYKQGTTTITGTQYRYTNAVPILVESKWYPTEEKKKANPYVGLGVGTLFASRSTDFGLYRITNEAWQFCVRPEVGVLFSIEPGLKAMLGAKYYGAFNTDDLDGQSFLSINVGFVFSSL</sequence>
<proteinExistence type="predicted"/>
<dbReference type="EMBL" id="JAGHKO010000004">
    <property type="protein sequence ID" value="MBO9201724.1"/>
    <property type="molecule type" value="Genomic_DNA"/>
</dbReference>
<dbReference type="Proteomes" id="UP000677244">
    <property type="component" value="Unassembled WGS sequence"/>
</dbReference>
<dbReference type="RefSeq" id="WP_209139778.1">
    <property type="nucleotide sequence ID" value="NZ_JAGHKO010000004.1"/>
</dbReference>